<dbReference type="RefSeq" id="WP_312647002.1">
    <property type="nucleotide sequence ID" value="NZ_CP116967.1"/>
</dbReference>
<dbReference type="Proteomes" id="UP001302719">
    <property type="component" value="Chromosome"/>
</dbReference>
<proteinExistence type="predicted"/>
<name>A0AA96GE97_9BACT</name>
<dbReference type="AlphaFoldDB" id="A0AA96GE97"/>
<accession>A0AA96GE97</accession>
<sequence>MIVYGGYLNVWLKDGWHSGAVCQMAGLPNVGHLTTLPISRAIEAQRREHRLDGLVMYG</sequence>
<evidence type="ECO:0000313" key="1">
    <source>
        <dbReference type="EMBL" id="WNM60066.1"/>
    </source>
</evidence>
<gene>
    <name evidence="1" type="ORF">PP769_10005</name>
</gene>
<dbReference type="KEGG" id="nall:PP769_10005"/>
<dbReference type="EMBL" id="CP116967">
    <property type="protein sequence ID" value="WNM60066.1"/>
    <property type="molecule type" value="Genomic_DNA"/>
</dbReference>
<keyword evidence="2" id="KW-1185">Reference proteome</keyword>
<organism evidence="1 2">
    <name type="scientific">Candidatus Nitrospira allomarina</name>
    <dbReference type="NCBI Taxonomy" id="3020900"/>
    <lineage>
        <taxon>Bacteria</taxon>
        <taxon>Pseudomonadati</taxon>
        <taxon>Nitrospirota</taxon>
        <taxon>Nitrospiria</taxon>
        <taxon>Nitrospirales</taxon>
        <taxon>Nitrospiraceae</taxon>
        <taxon>Nitrospira</taxon>
    </lineage>
</organism>
<evidence type="ECO:0000313" key="2">
    <source>
        <dbReference type="Proteomes" id="UP001302719"/>
    </source>
</evidence>
<reference evidence="1 2" key="1">
    <citation type="submission" date="2023-01" db="EMBL/GenBank/DDBJ databases">
        <title>Cultivation and genomic characterization of new, ubiquitous marine nitrite-oxidizing bacteria from the Nitrospirales.</title>
        <authorList>
            <person name="Mueller A.J."/>
            <person name="Daebeler A."/>
            <person name="Herbold C.W."/>
            <person name="Kirkegaard R.H."/>
            <person name="Daims H."/>
        </authorList>
    </citation>
    <scope>NUCLEOTIDE SEQUENCE [LARGE SCALE GENOMIC DNA]</scope>
    <source>
        <strain evidence="1 2">VA</strain>
    </source>
</reference>
<protein>
    <submittedName>
        <fullName evidence="1">Uncharacterized protein</fullName>
    </submittedName>
</protein>